<dbReference type="eggNOG" id="ENOG502QRRD">
    <property type="taxonomic scope" value="Eukaryota"/>
</dbReference>
<keyword evidence="5" id="KW-1185">Reference proteome</keyword>
<dbReference type="InterPro" id="IPR036465">
    <property type="entry name" value="vWFA_dom_sf"/>
</dbReference>
<keyword evidence="1" id="KW-0812">Transmembrane</keyword>
<dbReference type="SMART" id="SM00327">
    <property type="entry name" value="VWA"/>
    <property type="match status" value="1"/>
</dbReference>
<accession>B3RZT6</accession>
<dbReference type="SUPFAM" id="SSF53300">
    <property type="entry name" value="vWA-like"/>
    <property type="match status" value="1"/>
</dbReference>
<dbReference type="CDD" id="cd00198">
    <property type="entry name" value="vWFA"/>
    <property type="match status" value="1"/>
</dbReference>
<dbReference type="HOGENOM" id="CLU_005812_0_0_1"/>
<dbReference type="EMBL" id="DS985246">
    <property type="protein sequence ID" value="EDV23895.1"/>
    <property type="molecule type" value="Genomic_DNA"/>
</dbReference>
<proteinExistence type="predicted"/>
<evidence type="ECO:0000256" key="1">
    <source>
        <dbReference type="SAM" id="Phobius"/>
    </source>
</evidence>
<dbReference type="GeneID" id="6754634"/>
<dbReference type="Proteomes" id="UP000009022">
    <property type="component" value="Unassembled WGS sequence"/>
</dbReference>
<evidence type="ECO:0000313" key="5">
    <source>
        <dbReference type="Proteomes" id="UP000009022"/>
    </source>
</evidence>
<dbReference type="InterPro" id="IPR013642">
    <property type="entry name" value="CLCA_N"/>
</dbReference>
<evidence type="ECO:0000259" key="2">
    <source>
        <dbReference type="PROSITE" id="PS50234"/>
    </source>
</evidence>
<name>B3RZT6_TRIAD</name>
<organism evidence="4 5">
    <name type="scientific">Trichoplax adhaerens</name>
    <name type="common">Trichoplax reptans</name>
    <dbReference type="NCBI Taxonomy" id="10228"/>
    <lineage>
        <taxon>Eukaryota</taxon>
        <taxon>Metazoa</taxon>
        <taxon>Placozoa</taxon>
        <taxon>Uniplacotomia</taxon>
        <taxon>Trichoplacea</taxon>
        <taxon>Trichoplacidae</taxon>
        <taxon>Trichoplax</taxon>
    </lineage>
</organism>
<protein>
    <recommendedName>
        <fullName evidence="6">VWFA domain-containing protein</fullName>
    </recommendedName>
</protein>
<evidence type="ECO:0000313" key="4">
    <source>
        <dbReference type="EMBL" id="EDV23895.1"/>
    </source>
</evidence>
<dbReference type="RefSeq" id="XP_002113421.1">
    <property type="nucleotide sequence ID" value="XM_002113385.1"/>
</dbReference>
<dbReference type="KEGG" id="tad:TRIADDRAFT_57572"/>
<dbReference type="Pfam" id="PF00092">
    <property type="entry name" value="VWA"/>
    <property type="match status" value="1"/>
</dbReference>
<dbReference type="SUPFAM" id="SSF49265">
    <property type="entry name" value="Fibronectin type III"/>
    <property type="match status" value="2"/>
</dbReference>
<dbReference type="InterPro" id="IPR036116">
    <property type="entry name" value="FN3_sf"/>
</dbReference>
<reference evidence="4 5" key="1">
    <citation type="journal article" date="2008" name="Nature">
        <title>The Trichoplax genome and the nature of placozoans.</title>
        <authorList>
            <person name="Srivastava M."/>
            <person name="Begovic E."/>
            <person name="Chapman J."/>
            <person name="Putnam N.H."/>
            <person name="Hellsten U."/>
            <person name="Kawashima T."/>
            <person name="Kuo A."/>
            <person name="Mitros T."/>
            <person name="Salamov A."/>
            <person name="Carpenter M.L."/>
            <person name="Signorovitch A.Y."/>
            <person name="Moreno M.A."/>
            <person name="Kamm K."/>
            <person name="Grimwood J."/>
            <person name="Schmutz J."/>
            <person name="Shapiro H."/>
            <person name="Grigoriev I.V."/>
            <person name="Buss L.W."/>
            <person name="Schierwater B."/>
            <person name="Dellaporta S.L."/>
            <person name="Rokhsar D.S."/>
        </authorList>
    </citation>
    <scope>NUCLEOTIDE SEQUENCE [LARGE SCALE GENOMIC DNA]</scope>
    <source>
        <strain evidence="4 5">Grell-BS-1999</strain>
    </source>
</reference>
<dbReference type="InterPro" id="IPR002035">
    <property type="entry name" value="VWF_A"/>
</dbReference>
<dbReference type="InterPro" id="IPR051266">
    <property type="entry name" value="CLCR"/>
</dbReference>
<keyword evidence="1" id="KW-0472">Membrane</keyword>
<gene>
    <name evidence="4" type="ORF">TRIADDRAFT_57572</name>
</gene>
<dbReference type="STRING" id="10228.B3RZT6"/>
<dbReference type="PANTHER" id="PTHR10579:SF177">
    <property type="entry name" value="CALCIUM-ACTIVATED CHLORIDE CHANNEL REGULATOR 4-LIKE PROTEIN"/>
    <property type="match status" value="1"/>
</dbReference>
<dbReference type="InParanoid" id="B3RZT6"/>
<dbReference type="PROSITE" id="PS50234">
    <property type="entry name" value="VWFA"/>
    <property type="match status" value="1"/>
</dbReference>
<dbReference type="OrthoDB" id="687730at2759"/>
<evidence type="ECO:0008006" key="6">
    <source>
        <dbReference type="Google" id="ProtNLM"/>
    </source>
</evidence>
<dbReference type="PANTHER" id="PTHR10579">
    <property type="entry name" value="CALCIUM-ACTIVATED CHLORIDE CHANNEL REGULATOR"/>
    <property type="match status" value="1"/>
</dbReference>
<feature type="domain" description="Fibronectin type-III" evidence="3">
    <location>
        <begin position="1018"/>
        <end position="1127"/>
    </location>
</feature>
<keyword evidence="1" id="KW-1133">Transmembrane helix</keyword>
<dbReference type="OMA" id="ICWIEAN"/>
<dbReference type="InterPro" id="IPR003961">
    <property type="entry name" value="FN3_dom"/>
</dbReference>
<feature type="transmembrane region" description="Helical" evidence="1">
    <location>
        <begin position="1314"/>
        <end position="1336"/>
    </location>
</feature>
<feature type="domain" description="VWFA" evidence="2">
    <location>
        <begin position="298"/>
        <end position="475"/>
    </location>
</feature>
<dbReference type="PhylomeDB" id="B3RZT6"/>
<dbReference type="FunCoup" id="B3RZT6">
    <property type="interactions" value="28"/>
</dbReference>
<dbReference type="Gene3D" id="3.40.50.410">
    <property type="entry name" value="von Willebrand factor, type A domain"/>
    <property type="match status" value="1"/>
</dbReference>
<sequence>MGIVQLTNNGYEGVVIGISDSVSESQFPDLLDQIQSTFNKSSSKIYTAFRRRAFFRHITIIIPRSWKNSIKYKPATKQSFHTADFRIEHTKASSNEKCSDRAMVRTIGAYQCGEPNDYVLLTPNSFCPSNWASRFLDKNIVRQWARYRYGIYDEESKGTKLTYLNSQTSQYEPVKCSSSLKVDIVRGFNTKCSINPNSGSVHFLCRPRVGRPPIAAGSIMYEYRMDGLEHFCDDGGADEQNAMTRHNSLPPTSQNINCDGESTWTVIKRHQDFTNQNRPARIKNTAPIFRFVKAMPVRIVMVLDKSGSMRGSNLQQLIQAATNVILQLGQIDGSIGIIIFSTSATVTCPLMAVNNDQDKNKLIGCLPPEASGGTSIGSGILKGIELLLGSVGEQKPSGGHLIVMSDGQENANPRIKDVMSNITENDVVVTSISFGQSASKVLEDLAKSTGGSSYFASTNGTLTLMNAFTAIISNLVGPSSIKVTTPIQVYSREIYAKPGESFQDFVLVDPSVGDNSQFTFTWQLREVDVVLTSPSGNSYTSTSPEYIIYKQQKLVRIIIPKAENGRWEYTITDKTSKRRRAVRATGQSQSISITASASPKVENSSDDSLISTGVVIIEVRLSKEKIQYPSVPIVYVEVKLGHLAILNCSARVKVTVPNLSKDYFFQARDDGAGADIVANDGIYSAYMTNFDGNGRYALLGMADTNANQSYVDTDYIFGVGRAIDDRQVDTNATSSERQMEYLYAFSRVKSGPLLEVSNYQLDRDQLPPARVHDVIVAETISKNKSVILKWTAPGNDLDKGTAKGYEIRYSSTGLSIMNFRKNFTYGQIAVFQSVFAIPNATNATKPKPAGSTEQMIVTLDDAEYGNTYALGLIAYDDNMKSKVSNYVYTIFQHVFQPFDFHVKIDHHHLGIMIISWKIACNSCATGIAPIGYEIQYSTDQEDLSEEVIAGQIITQDQIIDHKTVTVDSSSDVLHEYTIKMRKYQYSRPYYFAVRGYDNYRYYSNYSNIADIEFYKVKSPQNLRVTFMSNASKEVQLQWILDSSKKGLTPARYQICWIEANQNRESCRAISSNLLLRAGEDFIYRFRFSEAQYGKIYDFRVRAIDIFYHISSASNSAKVELYYLSPPTDAVVNIVSHKAKIIDVHWKVLLNDFKISTNARYCKVIISNQPSLNNSSTILATEMAQIKNDGFKGYQEMSAIFQLMKTNGLNYAFVNCFDKYQLQSTLSDPIEFSFEKLHITTPYNLGLIVNSDKLTATLVWEMTKENAITVPAPYYEIRYSYDTEAFMKDFNRGKVVDDDIIIRPPEHVPFGKNHFVIIGVIGGVILIVVFALAIYLYKRRIGAI</sequence>
<dbReference type="Pfam" id="PF08434">
    <property type="entry name" value="CLCA"/>
    <property type="match status" value="1"/>
</dbReference>
<dbReference type="CTD" id="6754634"/>
<dbReference type="PROSITE" id="PS50853">
    <property type="entry name" value="FN3"/>
    <property type="match status" value="1"/>
</dbReference>
<evidence type="ECO:0000259" key="3">
    <source>
        <dbReference type="PROSITE" id="PS50853"/>
    </source>
</evidence>